<dbReference type="SUPFAM" id="SSF110997">
    <property type="entry name" value="Sporulation related repeat"/>
    <property type="match status" value="1"/>
</dbReference>
<dbReference type="PROSITE" id="PS51724">
    <property type="entry name" value="SPOR"/>
    <property type="match status" value="1"/>
</dbReference>
<protein>
    <submittedName>
        <fullName evidence="4">SPOR domain-containing protein</fullName>
    </submittedName>
</protein>
<evidence type="ECO:0000313" key="6">
    <source>
        <dbReference type="Proteomes" id="UP000755667"/>
    </source>
</evidence>
<dbReference type="Proteomes" id="UP000809440">
    <property type="component" value="Unassembled WGS sequence"/>
</dbReference>
<evidence type="ECO:0000256" key="2">
    <source>
        <dbReference type="SAM" id="SignalP"/>
    </source>
</evidence>
<feature type="compositionally biased region" description="Low complexity" evidence="1">
    <location>
        <begin position="162"/>
        <end position="172"/>
    </location>
</feature>
<dbReference type="GO" id="GO:0042834">
    <property type="term" value="F:peptidoglycan binding"/>
    <property type="evidence" value="ECO:0007669"/>
    <property type="project" value="InterPro"/>
</dbReference>
<keyword evidence="2" id="KW-0732">Signal</keyword>
<dbReference type="EMBL" id="JAFBXF010000004">
    <property type="protein sequence ID" value="MBM2416998.1"/>
    <property type="molecule type" value="Genomic_DNA"/>
</dbReference>
<dbReference type="InterPro" id="IPR036680">
    <property type="entry name" value="SPOR-like_sf"/>
</dbReference>
<feature type="chain" id="PRO_5040275610" evidence="2">
    <location>
        <begin position="29"/>
        <end position="296"/>
    </location>
</feature>
<evidence type="ECO:0000313" key="4">
    <source>
        <dbReference type="EMBL" id="MBM2412330.1"/>
    </source>
</evidence>
<dbReference type="EMBL" id="JAFBXE010000004">
    <property type="protein sequence ID" value="MBM2412330.1"/>
    <property type="molecule type" value="Genomic_DNA"/>
</dbReference>
<name>A0A9Q2RWY9_9RHOB</name>
<organism evidence="4 6">
    <name type="scientific">Marivita cryptomonadis</name>
    <dbReference type="NCBI Taxonomy" id="505252"/>
    <lineage>
        <taxon>Bacteria</taxon>
        <taxon>Pseudomonadati</taxon>
        <taxon>Pseudomonadota</taxon>
        <taxon>Alphaproteobacteria</taxon>
        <taxon>Rhodobacterales</taxon>
        <taxon>Roseobacteraceae</taxon>
        <taxon>Marivita</taxon>
    </lineage>
</organism>
<proteinExistence type="predicted"/>
<dbReference type="Pfam" id="PF05036">
    <property type="entry name" value="SPOR"/>
    <property type="match status" value="1"/>
</dbReference>
<evidence type="ECO:0000313" key="5">
    <source>
        <dbReference type="EMBL" id="MBM2416998.1"/>
    </source>
</evidence>
<dbReference type="AlphaFoldDB" id="A0A9Q2RWY9"/>
<feature type="signal peptide" evidence="2">
    <location>
        <begin position="1"/>
        <end position="28"/>
    </location>
</feature>
<dbReference type="Gene3D" id="3.30.70.1070">
    <property type="entry name" value="Sporulation related repeat"/>
    <property type="match status" value="1"/>
</dbReference>
<evidence type="ECO:0000256" key="1">
    <source>
        <dbReference type="SAM" id="MobiDB-lite"/>
    </source>
</evidence>
<dbReference type="Proteomes" id="UP000755667">
    <property type="component" value="Unassembled WGS sequence"/>
</dbReference>
<dbReference type="RefSeq" id="WP_138488215.1">
    <property type="nucleotide sequence ID" value="NZ_JAFBWU010000004.1"/>
</dbReference>
<dbReference type="InterPro" id="IPR007730">
    <property type="entry name" value="SPOR-like_dom"/>
</dbReference>
<comment type="caution">
    <text evidence="4">The sequence shown here is derived from an EMBL/GenBank/DDBJ whole genome shotgun (WGS) entry which is preliminary data.</text>
</comment>
<keyword evidence="7" id="KW-1185">Reference proteome</keyword>
<feature type="domain" description="SPOR" evidence="3">
    <location>
        <begin position="217"/>
        <end position="296"/>
    </location>
</feature>
<sequence>MDITITNSRLWRNVRTTALCGVALVALAGCEGANLPAFLQGGGSGAAAADGTAAGTRATRLVERDVEAPEVFQVSENGLWDGRPSLGGVWAAHPDVSEPERVIIRNEANGNFVIGALFRKERETPGPRLQISSDAAAALGVLAGAPTQLNVVALRREEVPDDAASAPPQDAPLGEGGFAAPTDVAEATLDPIAESAAAALDATPTPVPAAAPAPATSSPLDKPFIQIGIFSIEQNANNTATAMRQAGMVPTVLEQSSSGKTFWRVLVGPAQTRAERSTLLAKIKDTGFTDAYAVTN</sequence>
<feature type="region of interest" description="Disordered" evidence="1">
    <location>
        <begin position="160"/>
        <end position="179"/>
    </location>
</feature>
<accession>A0A9Q2RWY9</accession>
<evidence type="ECO:0000313" key="7">
    <source>
        <dbReference type="Proteomes" id="UP000809440"/>
    </source>
</evidence>
<reference evidence="4 7" key="1">
    <citation type="submission" date="2021-01" db="EMBL/GenBank/DDBJ databases">
        <title>Diatom-associated Roseobacters Show Island Model of Population Structure.</title>
        <authorList>
            <person name="Qu L."/>
            <person name="Feng X."/>
            <person name="Chen Y."/>
            <person name="Li L."/>
            <person name="Wang X."/>
            <person name="Hu Z."/>
            <person name="Wang H."/>
            <person name="Luo H."/>
        </authorList>
    </citation>
    <scope>NUCLEOTIDE SEQUENCE</scope>
    <source>
        <strain evidence="5 7">CC28-63</strain>
        <strain evidence="4">CC28-69</strain>
    </source>
</reference>
<evidence type="ECO:0000259" key="3">
    <source>
        <dbReference type="PROSITE" id="PS51724"/>
    </source>
</evidence>
<gene>
    <name evidence="4" type="ORF">JQX41_08470</name>
    <name evidence="5" type="ORF">JQX48_08475</name>
</gene>
<dbReference type="OrthoDB" id="9766672at2"/>